<comment type="caution">
    <text evidence="1">The sequence shown here is derived from an EMBL/GenBank/DDBJ whole genome shotgun (WGS) entry which is preliminary data.</text>
</comment>
<evidence type="ECO:0000313" key="1">
    <source>
        <dbReference type="EMBL" id="MBO8431535.1"/>
    </source>
</evidence>
<gene>
    <name evidence="1" type="ORF">IAC76_09125</name>
</gene>
<evidence type="ECO:0000313" key="2">
    <source>
        <dbReference type="Proteomes" id="UP000823632"/>
    </source>
</evidence>
<dbReference type="EMBL" id="JADIND010000202">
    <property type="protein sequence ID" value="MBO8431535.1"/>
    <property type="molecule type" value="Genomic_DNA"/>
</dbReference>
<name>A0A9D9DRH2_9BACT</name>
<organism evidence="1 2">
    <name type="scientific">Candidatus Scatousia excrementipullorum</name>
    <dbReference type="NCBI Taxonomy" id="2840936"/>
    <lineage>
        <taxon>Bacteria</taxon>
        <taxon>Candidatus Scatousia</taxon>
    </lineage>
</organism>
<accession>A0A9D9DRH2</accession>
<protein>
    <submittedName>
        <fullName evidence="1">Uncharacterized protein</fullName>
    </submittedName>
</protein>
<reference evidence="1" key="2">
    <citation type="journal article" date="2021" name="PeerJ">
        <title>Extensive microbial diversity within the chicken gut microbiome revealed by metagenomics and culture.</title>
        <authorList>
            <person name="Gilroy R."/>
            <person name="Ravi A."/>
            <person name="Getino M."/>
            <person name="Pursley I."/>
            <person name="Horton D.L."/>
            <person name="Alikhan N.F."/>
            <person name="Baker D."/>
            <person name="Gharbi K."/>
            <person name="Hall N."/>
            <person name="Watson M."/>
            <person name="Adriaenssens E.M."/>
            <person name="Foster-Nyarko E."/>
            <person name="Jarju S."/>
            <person name="Secka A."/>
            <person name="Antonio M."/>
            <person name="Oren A."/>
            <person name="Chaudhuri R.R."/>
            <person name="La Ragione R."/>
            <person name="Hildebrand F."/>
            <person name="Pallen M.J."/>
        </authorList>
    </citation>
    <scope>NUCLEOTIDE SEQUENCE</scope>
    <source>
        <strain evidence="1">10192</strain>
    </source>
</reference>
<reference evidence="1" key="1">
    <citation type="submission" date="2020-10" db="EMBL/GenBank/DDBJ databases">
        <authorList>
            <person name="Gilroy R."/>
        </authorList>
    </citation>
    <scope>NUCLEOTIDE SEQUENCE</scope>
    <source>
        <strain evidence="1">10192</strain>
    </source>
</reference>
<proteinExistence type="predicted"/>
<dbReference type="Proteomes" id="UP000823632">
    <property type="component" value="Unassembled WGS sequence"/>
</dbReference>
<dbReference type="AlphaFoldDB" id="A0A9D9DRH2"/>
<sequence length="375" mass="40508">MAIRPIMNAGLKNNYNTQFSGKNRNNDNFEYQTNEISSKKASALKAVPLMTLLAMSPLNTANLNAADMTDFPENAIELVEVPEISEEMSIAGINENKKIIASKQFPAKGSNISGYIVNLVNTQGNASGFDAVELVTIDANGIAYNDTPARVKAINKINFNIVSDDGVSQGVLPLTKIVTKPTGLAVELTMNNDPIAKYIQQQIANNPNKDVVPVNVYNRTLGLTPSATFQNNSKGNILDKATGYNLSGYTRTAPTKTIVGDNGTYKISFYKNNADNKPLVTCEKTSNPGNPLRVGLVVDHIANIDKDEYSSIVAKYTATILKGGNNNTIVLMDTKLGNELKKYANSSDGKAAFGMFTGWDTDYKIFGKGVIAQID</sequence>